<dbReference type="SUPFAM" id="SSF48452">
    <property type="entry name" value="TPR-like"/>
    <property type="match status" value="1"/>
</dbReference>
<evidence type="ECO:0000259" key="3">
    <source>
        <dbReference type="PROSITE" id="PS50089"/>
    </source>
</evidence>
<dbReference type="AlphaFoldDB" id="A0A830I3E7"/>
<keyword evidence="1" id="KW-0479">Metal-binding</keyword>
<reference evidence="4" key="1">
    <citation type="submission" date="2020-10" db="EMBL/GenBank/DDBJ databases">
        <title>Unveiling of a novel bifunctional photoreceptor, Dualchrome1, isolated from a cosmopolitan green alga.</title>
        <authorList>
            <person name="Suzuki S."/>
            <person name="Kawachi M."/>
        </authorList>
    </citation>
    <scope>NUCLEOTIDE SEQUENCE</scope>
    <source>
        <strain evidence="4">NIES 2893</strain>
    </source>
</reference>
<dbReference type="SUPFAM" id="SSF57850">
    <property type="entry name" value="RING/U-box"/>
    <property type="match status" value="1"/>
</dbReference>
<gene>
    <name evidence="4" type="ORF">PPROV_001028700</name>
</gene>
<dbReference type="SMART" id="SM00184">
    <property type="entry name" value="RING"/>
    <property type="match status" value="1"/>
</dbReference>
<sequence length="452" mass="48858">MAPLGVDSKEEEYWDDFSTSLEHEASRPPPPPALSAQGLLDDPGPSSASAGLLGTTSAFSLGTSGLALGTSPSGRTLLDATLQAACASYAKSAFQAAREGFERAIALAEELGDVEDEIDARRLLAETYLKIPHAKSLARECAVEARKLCGDNDDDEYRERRAACDETIASCDAAEQKWDRAIETLRSALDTYRQNDDVAGQLSSLGKLGVTLVSAGVALSAAANDEKNEAMARHVWQQAADATFQEALARLNERIELAERHPDTDDGRHIGRVYGAMADVHSSIGNTGDVVRAIELSEKALIASVRGEDHAQELSSLASLANLHEHMGVGWDNEGGMRSVASAAEFRRKLFEILWKRHGVPTPTHCVICAEAIGVLDATEMRSDIKDEITVLTSCLHTVHTSCLTKWRATPYRSSVLSPLARAPNACPVCEDPNQEHRKTREMDAWRLANST</sequence>
<dbReference type="Gene3D" id="1.25.40.10">
    <property type="entry name" value="Tetratricopeptide repeat domain"/>
    <property type="match status" value="2"/>
</dbReference>
<evidence type="ECO:0000313" key="5">
    <source>
        <dbReference type="Proteomes" id="UP000660262"/>
    </source>
</evidence>
<evidence type="ECO:0000256" key="2">
    <source>
        <dbReference type="SAM" id="MobiDB-lite"/>
    </source>
</evidence>
<dbReference type="PROSITE" id="PS50089">
    <property type="entry name" value="ZF_RING_2"/>
    <property type="match status" value="1"/>
</dbReference>
<proteinExistence type="predicted"/>
<accession>A0A830I3E7</accession>
<evidence type="ECO:0000256" key="1">
    <source>
        <dbReference type="PROSITE-ProRule" id="PRU00175"/>
    </source>
</evidence>
<keyword evidence="1" id="KW-0863">Zinc-finger</keyword>
<keyword evidence="1" id="KW-0862">Zinc</keyword>
<keyword evidence="5" id="KW-1185">Reference proteome</keyword>
<dbReference type="InterPro" id="IPR011990">
    <property type="entry name" value="TPR-like_helical_dom_sf"/>
</dbReference>
<feature type="region of interest" description="Disordered" evidence="2">
    <location>
        <begin position="1"/>
        <end position="47"/>
    </location>
</feature>
<comment type="caution">
    <text evidence="4">The sequence shown here is derived from an EMBL/GenBank/DDBJ whole genome shotgun (WGS) entry which is preliminary data.</text>
</comment>
<organism evidence="4 5">
    <name type="scientific">Pycnococcus provasolii</name>
    <dbReference type="NCBI Taxonomy" id="41880"/>
    <lineage>
        <taxon>Eukaryota</taxon>
        <taxon>Viridiplantae</taxon>
        <taxon>Chlorophyta</taxon>
        <taxon>Pseudoscourfieldiophyceae</taxon>
        <taxon>Pseudoscourfieldiales</taxon>
        <taxon>Pycnococcaceae</taxon>
        <taxon>Pycnococcus</taxon>
    </lineage>
</organism>
<evidence type="ECO:0000313" key="4">
    <source>
        <dbReference type="EMBL" id="GHP11559.1"/>
    </source>
</evidence>
<dbReference type="GO" id="GO:0005737">
    <property type="term" value="C:cytoplasm"/>
    <property type="evidence" value="ECO:0007669"/>
    <property type="project" value="UniProtKB-ARBA"/>
</dbReference>
<dbReference type="InterPro" id="IPR013083">
    <property type="entry name" value="Znf_RING/FYVE/PHD"/>
</dbReference>
<feature type="domain" description="RING-type" evidence="3">
    <location>
        <begin position="366"/>
        <end position="431"/>
    </location>
</feature>
<name>A0A830I3E7_9CHLO</name>
<protein>
    <recommendedName>
        <fullName evidence="3">RING-type domain-containing protein</fullName>
    </recommendedName>
</protein>
<dbReference type="GO" id="GO:0008270">
    <property type="term" value="F:zinc ion binding"/>
    <property type="evidence" value="ECO:0007669"/>
    <property type="project" value="UniProtKB-KW"/>
</dbReference>
<dbReference type="EMBL" id="BNJQ01000035">
    <property type="protein sequence ID" value="GHP11559.1"/>
    <property type="molecule type" value="Genomic_DNA"/>
</dbReference>
<dbReference type="InterPro" id="IPR001841">
    <property type="entry name" value="Znf_RING"/>
</dbReference>
<dbReference type="Proteomes" id="UP000660262">
    <property type="component" value="Unassembled WGS sequence"/>
</dbReference>
<dbReference type="Gene3D" id="3.30.40.10">
    <property type="entry name" value="Zinc/RING finger domain, C3HC4 (zinc finger)"/>
    <property type="match status" value="1"/>
</dbReference>